<reference evidence="3" key="1">
    <citation type="submission" date="2025-08" db="UniProtKB">
        <authorList>
            <consortium name="RefSeq"/>
        </authorList>
    </citation>
    <scope>IDENTIFICATION</scope>
    <source>
        <tissue evidence="3">Gonads</tissue>
    </source>
</reference>
<keyword evidence="2" id="KW-1185">Reference proteome</keyword>
<dbReference type="AlphaFoldDB" id="A0A6J2Y7N1"/>
<dbReference type="GeneID" id="115884516"/>
<dbReference type="PANTHER" id="PTHR47055:SF3">
    <property type="entry name" value="PHORBOL-ESTER_DAG-TYPE DOMAIN-CONTAINING PROTEIN"/>
    <property type="match status" value="1"/>
</dbReference>
<dbReference type="PANTHER" id="PTHR47055">
    <property type="entry name" value="DDE_TNP_1_7 DOMAIN-CONTAINING PROTEIN"/>
    <property type="match status" value="1"/>
</dbReference>
<protein>
    <submittedName>
        <fullName evidence="3">PiggyBac transposable element-derived protein 3-like</fullName>
    </submittedName>
</protein>
<gene>
    <name evidence="3" type="primary">LOC115884516</name>
</gene>
<proteinExistence type="predicted"/>
<dbReference type="InterPro" id="IPR052638">
    <property type="entry name" value="PiggyBac_TE-derived"/>
</dbReference>
<dbReference type="KEGG" id="soy:115884516"/>
<organism evidence="2 3">
    <name type="scientific">Sitophilus oryzae</name>
    <name type="common">Rice weevil</name>
    <name type="synonym">Curculio oryzae</name>
    <dbReference type="NCBI Taxonomy" id="7048"/>
    <lineage>
        <taxon>Eukaryota</taxon>
        <taxon>Metazoa</taxon>
        <taxon>Ecdysozoa</taxon>
        <taxon>Arthropoda</taxon>
        <taxon>Hexapoda</taxon>
        <taxon>Insecta</taxon>
        <taxon>Pterygota</taxon>
        <taxon>Neoptera</taxon>
        <taxon>Endopterygota</taxon>
        <taxon>Coleoptera</taxon>
        <taxon>Polyphaga</taxon>
        <taxon>Cucujiformia</taxon>
        <taxon>Curculionidae</taxon>
        <taxon>Dryophthorinae</taxon>
        <taxon>Sitophilus</taxon>
    </lineage>
</organism>
<evidence type="ECO:0000259" key="1">
    <source>
        <dbReference type="Pfam" id="PF13843"/>
    </source>
</evidence>
<name>A0A6J2Y7N1_SITOR</name>
<dbReference type="InterPro" id="IPR029526">
    <property type="entry name" value="PGBD"/>
</dbReference>
<feature type="domain" description="PiggyBac transposable element-derived protein" evidence="1">
    <location>
        <begin position="2"/>
        <end position="252"/>
    </location>
</feature>
<dbReference type="InParanoid" id="A0A6J2Y7N1"/>
<dbReference type="Pfam" id="PF13843">
    <property type="entry name" value="DDE_Tnp_1_7"/>
    <property type="match status" value="1"/>
</dbReference>
<evidence type="ECO:0000313" key="3">
    <source>
        <dbReference type="RefSeq" id="XP_030758980.1"/>
    </source>
</evidence>
<dbReference type="OrthoDB" id="6766487at2759"/>
<dbReference type="RefSeq" id="XP_030758980.1">
    <property type="nucleotide sequence ID" value="XM_030903120.1"/>
</dbReference>
<evidence type="ECO:0000313" key="2">
    <source>
        <dbReference type="Proteomes" id="UP000504635"/>
    </source>
</evidence>
<sequence length="255" mass="29572">MRFLHCANNSKPNLDDKAWKLRPFREKLKAKYLQHYQPEKHMSYDESMIKYYGGHPCKQFIRGKPIRFGYKMWALNTTSGYLVNCELYQGKNSLQEVYEKDFGKAAAPFVSMLDQLKGKKERPYELYFDNLFTGLNLLEHLKERGYQGTGTVRENRIPKNCPMSDKKSLAKKERGTYEGTIEKESGIMVVRWVDNNVVSVASTCHGILPVSQVKRYSSAQKRILMIPRPFLIGEYNAHMQGTDLMDENVSIYLVC</sequence>
<dbReference type="Proteomes" id="UP000504635">
    <property type="component" value="Unplaced"/>
</dbReference>
<dbReference type="GO" id="GO:0043565">
    <property type="term" value="F:sequence-specific DNA binding"/>
    <property type="evidence" value="ECO:0007669"/>
    <property type="project" value="TreeGrafter"/>
</dbReference>
<accession>A0A6J2Y7N1</accession>